<evidence type="ECO:0000256" key="4">
    <source>
        <dbReference type="ARBA" id="ARBA00022679"/>
    </source>
</evidence>
<dbReference type="Proteomes" id="UP000325957">
    <property type="component" value="Unassembled WGS sequence"/>
</dbReference>
<dbReference type="InterPro" id="IPR035902">
    <property type="entry name" value="Nuc_phospho_transferase"/>
</dbReference>
<keyword evidence="4 6" id="KW-0808">Transferase</keyword>
<keyword evidence="3 6" id="KW-0328">Glycosyltransferase</keyword>
<reference evidence="6 7" key="1">
    <citation type="submission" date="2019-05" db="EMBL/GenBank/DDBJ databases">
        <title>Kocuria coralli sp. nov., a novel actinobacterium isolated from coral reef seawater.</title>
        <authorList>
            <person name="Li J."/>
        </authorList>
    </citation>
    <scope>NUCLEOTIDE SEQUENCE [LARGE SCALE GENOMIC DNA]</scope>
    <source>
        <strain evidence="6 7">SCSIO 13007</strain>
    </source>
</reference>
<evidence type="ECO:0000256" key="3">
    <source>
        <dbReference type="ARBA" id="ARBA00022676"/>
    </source>
</evidence>
<name>A0A5J5KY07_9MICC</name>
<dbReference type="PANTHER" id="PTHR10515">
    <property type="entry name" value="THYMIDINE PHOSPHORYLASE"/>
    <property type="match status" value="1"/>
</dbReference>
<accession>A0A5J5KY07</accession>
<dbReference type="InterPro" id="IPR000312">
    <property type="entry name" value="Glycosyl_Trfase_fam3"/>
</dbReference>
<dbReference type="InterPro" id="IPR036566">
    <property type="entry name" value="PYNP-like_C_sf"/>
</dbReference>
<gene>
    <name evidence="6" type="ORF">FCK90_05670</name>
</gene>
<dbReference type="InterPro" id="IPR017872">
    <property type="entry name" value="Pyrmidine_PPase_CS"/>
</dbReference>
<dbReference type="Pfam" id="PF02885">
    <property type="entry name" value="Glycos_trans_3N"/>
    <property type="match status" value="1"/>
</dbReference>
<dbReference type="GO" id="GO:0009032">
    <property type="term" value="F:thymidine phosphorylase activity"/>
    <property type="evidence" value="ECO:0007669"/>
    <property type="project" value="UniProtKB-EC"/>
</dbReference>
<dbReference type="SUPFAM" id="SSF54680">
    <property type="entry name" value="Pyrimidine nucleoside phosphorylase C-terminal domain"/>
    <property type="match status" value="1"/>
</dbReference>
<comment type="caution">
    <text evidence="6">The sequence shown here is derived from an EMBL/GenBank/DDBJ whole genome shotgun (WGS) entry which is preliminary data.</text>
</comment>
<dbReference type="OrthoDB" id="9763887at2"/>
<proteinExistence type="inferred from homology"/>
<organism evidence="6 7">
    <name type="scientific">Kocuria coralli</name>
    <dbReference type="NCBI Taxonomy" id="1461025"/>
    <lineage>
        <taxon>Bacteria</taxon>
        <taxon>Bacillati</taxon>
        <taxon>Actinomycetota</taxon>
        <taxon>Actinomycetes</taxon>
        <taxon>Micrococcales</taxon>
        <taxon>Micrococcaceae</taxon>
        <taxon>Kocuria</taxon>
    </lineage>
</organism>
<dbReference type="GO" id="GO:0005829">
    <property type="term" value="C:cytosol"/>
    <property type="evidence" value="ECO:0007669"/>
    <property type="project" value="TreeGrafter"/>
</dbReference>
<dbReference type="RefSeq" id="WP_158033328.1">
    <property type="nucleotide sequence ID" value="NZ_ML708614.1"/>
</dbReference>
<sequence length="456" mass="46737">MSMSASSETAFAAVDIIRAKRDGLALNPAQIDWVIDAYVRGEVAEEQMAALAMAIVLNGMDRQEIARWTRAMIDSGRRMDFSGLTRHGRRLPTVDKHSTGGVGDKITLPLAPLVAAHGVAVPQLSGRGLGHTGGTLDKLEAIPGWRADLDHDQIVRQLESVGAVVCAAGGDLAPADKKLYALRDVTGTVESIPLIASSIMSKKIAEGAEALVLDVKVGAGAFMKDARSAGELAETMVGLGTDAGLTTIALLTDMSAPLGHAVGNACEVAESVEVLAGGGPSDVVGLTLALAGEMLRAAGVEADPADALRDGRAMDAWRAMIAAQGGDPKAPLPQARISETVSADSDGVVTSLDAMGIGLASWGLGAGRARREDPVQPAAGVVLRAKPGDTVRRGQILATMHTDSASAVTAAADRIRSAYGIESLHGAAAAAGAREPGDRSTPRANVLLGRVAAEDL</sequence>
<evidence type="ECO:0000313" key="6">
    <source>
        <dbReference type="EMBL" id="KAA9394657.1"/>
    </source>
</evidence>
<dbReference type="InterPro" id="IPR000053">
    <property type="entry name" value="Thymidine/pyrmidine_PPase"/>
</dbReference>
<dbReference type="FunFam" id="3.40.1030.10:FF:000003">
    <property type="entry name" value="Pyrimidine-nucleoside phosphorylase"/>
    <property type="match status" value="1"/>
</dbReference>
<dbReference type="InterPro" id="IPR036320">
    <property type="entry name" value="Glycosyl_Trfase_fam3_N_dom_sf"/>
</dbReference>
<dbReference type="Gene3D" id="3.90.1170.30">
    <property type="entry name" value="Pyrimidine nucleoside phosphorylase-like, C-terminal domain"/>
    <property type="match status" value="1"/>
</dbReference>
<dbReference type="GO" id="GO:0004645">
    <property type="term" value="F:1,4-alpha-oligoglucan phosphorylase activity"/>
    <property type="evidence" value="ECO:0007669"/>
    <property type="project" value="InterPro"/>
</dbReference>
<dbReference type="GO" id="GO:0006213">
    <property type="term" value="P:pyrimidine nucleoside metabolic process"/>
    <property type="evidence" value="ECO:0007669"/>
    <property type="project" value="InterPro"/>
</dbReference>
<dbReference type="InterPro" id="IPR017459">
    <property type="entry name" value="Glycosyl_Trfase_fam3_N_dom"/>
</dbReference>
<evidence type="ECO:0000313" key="7">
    <source>
        <dbReference type="Proteomes" id="UP000325957"/>
    </source>
</evidence>
<dbReference type="PANTHER" id="PTHR10515:SF0">
    <property type="entry name" value="THYMIDINE PHOSPHORYLASE"/>
    <property type="match status" value="1"/>
</dbReference>
<dbReference type="PROSITE" id="PS00647">
    <property type="entry name" value="THYMID_PHOSPHORYLASE"/>
    <property type="match status" value="1"/>
</dbReference>
<feature type="domain" description="Pyrimidine nucleoside phosphorylase C-terminal" evidence="5">
    <location>
        <begin position="348"/>
        <end position="422"/>
    </location>
</feature>
<dbReference type="PIRSF" id="PIRSF000478">
    <property type="entry name" value="TP_PyNP"/>
    <property type="match status" value="1"/>
</dbReference>
<dbReference type="GO" id="GO:0006206">
    <property type="term" value="P:pyrimidine nucleobase metabolic process"/>
    <property type="evidence" value="ECO:0007669"/>
    <property type="project" value="InterPro"/>
</dbReference>
<dbReference type="InterPro" id="IPR013102">
    <property type="entry name" value="PYNP_C"/>
</dbReference>
<dbReference type="SUPFAM" id="SSF52418">
    <property type="entry name" value="Nucleoside phosphorylase/phosphoribosyltransferase catalytic domain"/>
    <property type="match status" value="1"/>
</dbReference>
<dbReference type="EMBL" id="SZWF01000005">
    <property type="protein sequence ID" value="KAA9394657.1"/>
    <property type="molecule type" value="Genomic_DNA"/>
</dbReference>
<evidence type="ECO:0000256" key="2">
    <source>
        <dbReference type="ARBA" id="ARBA00011738"/>
    </source>
</evidence>
<evidence type="ECO:0000259" key="5">
    <source>
        <dbReference type="SMART" id="SM00941"/>
    </source>
</evidence>
<protein>
    <submittedName>
        <fullName evidence="6">Thymidine phosphorylase</fullName>
        <ecNumber evidence="6">2.4.2.4</ecNumber>
    </submittedName>
</protein>
<dbReference type="AlphaFoldDB" id="A0A5J5KY07"/>
<evidence type="ECO:0000256" key="1">
    <source>
        <dbReference type="ARBA" id="ARBA00006915"/>
    </source>
</evidence>
<dbReference type="EC" id="2.4.2.4" evidence="6"/>
<comment type="similarity">
    <text evidence="1">Belongs to the thymidine/pyrimidine-nucleoside phosphorylase family.</text>
</comment>
<dbReference type="Gene3D" id="3.40.1030.10">
    <property type="entry name" value="Nucleoside phosphorylase/phosphoribosyltransferase catalytic domain"/>
    <property type="match status" value="1"/>
</dbReference>
<dbReference type="InterPro" id="IPR018090">
    <property type="entry name" value="Pyrmidine_PPas_bac/euk"/>
</dbReference>
<dbReference type="SMART" id="SM00941">
    <property type="entry name" value="PYNP_C"/>
    <property type="match status" value="1"/>
</dbReference>
<keyword evidence="7" id="KW-1185">Reference proteome</keyword>
<dbReference type="Pfam" id="PF07831">
    <property type="entry name" value="PYNP_C"/>
    <property type="match status" value="1"/>
</dbReference>
<dbReference type="SUPFAM" id="SSF47648">
    <property type="entry name" value="Nucleoside phosphorylase/phosphoribosyltransferase N-terminal domain"/>
    <property type="match status" value="1"/>
</dbReference>
<dbReference type="Gene3D" id="1.20.970.10">
    <property type="entry name" value="Transferase, Pyrimidine Nucleoside Phosphorylase, Chain C"/>
    <property type="match status" value="1"/>
</dbReference>
<dbReference type="Pfam" id="PF00591">
    <property type="entry name" value="Glycos_transf_3"/>
    <property type="match status" value="1"/>
</dbReference>
<comment type="subunit">
    <text evidence="2">Homodimer.</text>
</comment>
<dbReference type="NCBIfam" id="TIGR02644">
    <property type="entry name" value="Y_phosphoryl"/>
    <property type="match status" value="1"/>
</dbReference>
<dbReference type="NCBIfam" id="NF004490">
    <property type="entry name" value="PRK05820.1"/>
    <property type="match status" value="1"/>
</dbReference>